<keyword evidence="4" id="KW-0833">Ubl conjugation pathway</keyword>
<feature type="repeat" description="TPR" evidence="7">
    <location>
        <begin position="435"/>
        <end position="468"/>
    </location>
</feature>
<dbReference type="GO" id="GO:0016567">
    <property type="term" value="P:protein ubiquitination"/>
    <property type="evidence" value="ECO:0007669"/>
    <property type="project" value="TreeGrafter"/>
</dbReference>
<dbReference type="Proteomes" id="UP000192247">
    <property type="component" value="Unassembled WGS sequence"/>
</dbReference>
<keyword evidence="9" id="KW-1185">Reference proteome</keyword>
<evidence type="ECO:0000256" key="3">
    <source>
        <dbReference type="ARBA" id="ARBA00022776"/>
    </source>
</evidence>
<dbReference type="GO" id="GO:0045842">
    <property type="term" value="P:positive regulation of mitotic metaphase/anaphase transition"/>
    <property type="evidence" value="ECO:0007669"/>
    <property type="project" value="TreeGrafter"/>
</dbReference>
<dbReference type="GO" id="GO:0031145">
    <property type="term" value="P:anaphase-promoting complex-dependent catabolic process"/>
    <property type="evidence" value="ECO:0007669"/>
    <property type="project" value="TreeGrafter"/>
</dbReference>
<protein>
    <submittedName>
        <fullName evidence="8">Cell division cycle protein 16-like</fullName>
    </submittedName>
</protein>
<keyword evidence="2" id="KW-0677">Repeat</keyword>
<keyword evidence="3" id="KW-0498">Mitosis</keyword>
<dbReference type="PANTHER" id="PTHR12558">
    <property type="entry name" value="CELL DIVISION CYCLE 16,23,27"/>
    <property type="match status" value="1"/>
</dbReference>
<keyword evidence="5 7" id="KW-0802">TPR repeat</keyword>
<dbReference type="Pfam" id="PF13176">
    <property type="entry name" value="TPR_7"/>
    <property type="match status" value="1"/>
</dbReference>
<evidence type="ECO:0000256" key="6">
    <source>
        <dbReference type="ARBA" id="ARBA00023306"/>
    </source>
</evidence>
<dbReference type="Pfam" id="PF00515">
    <property type="entry name" value="TPR_1"/>
    <property type="match status" value="1"/>
</dbReference>
<accession>A0A1V9XG56</accession>
<gene>
    <name evidence="8" type="ORF">BIW11_01313</name>
</gene>
<dbReference type="Pfam" id="PF13374">
    <property type="entry name" value="TPR_10"/>
    <property type="match status" value="1"/>
</dbReference>
<evidence type="ECO:0000313" key="9">
    <source>
        <dbReference type="Proteomes" id="UP000192247"/>
    </source>
</evidence>
<comment type="caution">
    <text evidence="8">The sequence shown here is derived from an EMBL/GenBank/DDBJ whole genome shotgun (WGS) entry which is preliminary data.</text>
</comment>
<evidence type="ECO:0000256" key="1">
    <source>
        <dbReference type="ARBA" id="ARBA00022618"/>
    </source>
</evidence>
<feature type="non-terminal residue" evidence="8">
    <location>
        <position position="549"/>
    </location>
</feature>
<evidence type="ECO:0000313" key="8">
    <source>
        <dbReference type="EMBL" id="OQR72383.1"/>
    </source>
</evidence>
<feature type="repeat" description="TPR" evidence="7">
    <location>
        <begin position="324"/>
        <end position="357"/>
    </location>
</feature>
<dbReference type="SMART" id="SM00028">
    <property type="entry name" value="TPR"/>
    <property type="match status" value="7"/>
</dbReference>
<feature type="repeat" description="TPR" evidence="7">
    <location>
        <begin position="392"/>
        <end position="425"/>
    </location>
</feature>
<dbReference type="SUPFAM" id="SSF48452">
    <property type="entry name" value="TPR-like"/>
    <property type="match status" value="2"/>
</dbReference>
<keyword evidence="1 8" id="KW-0132">Cell division</keyword>
<organism evidence="8 9">
    <name type="scientific">Tropilaelaps mercedesae</name>
    <dbReference type="NCBI Taxonomy" id="418985"/>
    <lineage>
        <taxon>Eukaryota</taxon>
        <taxon>Metazoa</taxon>
        <taxon>Ecdysozoa</taxon>
        <taxon>Arthropoda</taxon>
        <taxon>Chelicerata</taxon>
        <taxon>Arachnida</taxon>
        <taxon>Acari</taxon>
        <taxon>Parasitiformes</taxon>
        <taxon>Mesostigmata</taxon>
        <taxon>Gamasina</taxon>
        <taxon>Dermanyssoidea</taxon>
        <taxon>Laelapidae</taxon>
        <taxon>Tropilaelaps</taxon>
    </lineage>
</organism>
<dbReference type="InterPro" id="IPR011990">
    <property type="entry name" value="TPR-like_helical_dom_sf"/>
</dbReference>
<dbReference type="GO" id="GO:0005680">
    <property type="term" value="C:anaphase-promoting complex"/>
    <property type="evidence" value="ECO:0007669"/>
    <property type="project" value="TreeGrafter"/>
</dbReference>
<keyword evidence="6" id="KW-0131">Cell cycle</keyword>
<evidence type="ECO:0000256" key="4">
    <source>
        <dbReference type="ARBA" id="ARBA00022786"/>
    </source>
</evidence>
<dbReference type="InParanoid" id="A0A1V9XG56"/>
<dbReference type="PROSITE" id="PS50005">
    <property type="entry name" value="TPR"/>
    <property type="match status" value="4"/>
</dbReference>
<dbReference type="GO" id="GO:0051301">
    <property type="term" value="P:cell division"/>
    <property type="evidence" value="ECO:0007669"/>
    <property type="project" value="UniProtKB-KW"/>
</dbReference>
<dbReference type="Gene3D" id="1.25.40.10">
    <property type="entry name" value="Tetratricopeptide repeat domain"/>
    <property type="match status" value="1"/>
</dbReference>
<evidence type="ECO:0000256" key="5">
    <source>
        <dbReference type="ARBA" id="ARBA00022803"/>
    </source>
</evidence>
<sequence>MSGSRSAGKLRDSTGEWTASESMSVADLRKKVKSLMDKLQFHSALFWADKLVTLSKDKPSDVYLLASCLFHGRQFHRAAETVKRRGLHASHLQCRFIAAFAYLESREFDLAMELVDLPQIQSEDTETLAALEVVKGKLFETLDDAQNAATCYKTALTLDNCNQEALYLLVNHHMLNKEEENEVLALVGRNEFTQNLYSSLLKKYDEPDEPRPLTLKGLENNVDLLTNRAEKLFYNCDYRRCHELVNEILERDPFCPEALEIQIACLMELKKVCQLYILAHKLIDTYPENVLSWYAVGCYYYLIRKAADARKYLEKATTLKAAFGPAWLLYGHAYAVENEHDQAMAAYFKANHLMPGNHLPTLYVGLEYQHQASNKLAERFFEQARCIAPRDPFVIHELGVAAYESGEYEKAKDLFEQALAVIQNAHHSAMPDKWEPLLNNLGHVYRKLRQLDRAISFYQQALVLNPFCPSTLANLGFAYSLQADWDRAVDHFHQALSQNRDDTFSTTMLQNILEMMLSEKNLEDPDVMPPYKDDDISSSKADIQEIIMQ</sequence>
<dbReference type="PANTHER" id="PTHR12558:SF9">
    <property type="entry name" value="CELL DIVISION CYCLE PROTEIN 16 HOMOLOG"/>
    <property type="match status" value="1"/>
</dbReference>
<dbReference type="FunCoup" id="A0A1V9XG56">
    <property type="interactions" value="1628"/>
</dbReference>
<evidence type="ECO:0000256" key="7">
    <source>
        <dbReference type="PROSITE-ProRule" id="PRU00339"/>
    </source>
</evidence>
<dbReference type="AlphaFoldDB" id="A0A1V9XG56"/>
<reference evidence="8 9" key="1">
    <citation type="journal article" date="2017" name="Gigascience">
        <title>Draft genome of the honey bee ectoparasitic mite, Tropilaelaps mercedesae, is shaped by the parasitic life history.</title>
        <authorList>
            <person name="Dong X."/>
            <person name="Armstrong S.D."/>
            <person name="Xia D."/>
            <person name="Makepeace B.L."/>
            <person name="Darby A.C."/>
            <person name="Kadowaki T."/>
        </authorList>
    </citation>
    <scope>NUCLEOTIDE SEQUENCE [LARGE SCALE GENOMIC DNA]</scope>
    <source>
        <strain evidence="8">Wuxi-XJTLU</strain>
    </source>
</reference>
<dbReference type="Pfam" id="PF12895">
    <property type="entry name" value="ANAPC3"/>
    <property type="match status" value="1"/>
</dbReference>
<dbReference type="InterPro" id="IPR019734">
    <property type="entry name" value="TPR_rpt"/>
</dbReference>
<evidence type="ECO:0000256" key="2">
    <source>
        <dbReference type="ARBA" id="ARBA00022737"/>
    </source>
</evidence>
<dbReference type="PROSITE" id="PS50293">
    <property type="entry name" value="TPR_REGION"/>
    <property type="match status" value="1"/>
</dbReference>
<dbReference type="EMBL" id="MNPL01011913">
    <property type="protein sequence ID" value="OQR72383.1"/>
    <property type="molecule type" value="Genomic_DNA"/>
</dbReference>
<name>A0A1V9XG56_9ACAR</name>
<dbReference type="STRING" id="418985.A0A1V9XG56"/>
<dbReference type="GO" id="GO:0005737">
    <property type="term" value="C:cytoplasm"/>
    <property type="evidence" value="ECO:0007669"/>
    <property type="project" value="TreeGrafter"/>
</dbReference>
<dbReference type="OrthoDB" id="10006270at2759"/>
<proteinExistence type="predicted"/>
<feature type="repeat" description="TPR" evidence="7">
    <location>
        <begin position="469"/>
        <end position="502"/>
    </location>
</feature>